<evidence type="ECO:0000259" key="1">
    <source>
        <dbReference type="Pfam" id="PF10056"/>
    </source>
</evidence>
<dbReference type="Pfam" id="PF10056">
    <property type="entry name" value="DUF2293"/>
    <property type="match status" value="1"/>
</dbReference>
<dbReference type="InterPro" id="IPR018744">
    <property type="entry name" value="DUF2293"/>
</dbReference>
<sequence>MPTFPFDIVANHIRKKHPGCPEFAVEYLSKEISGREWHGLKPGSAVGITMDGLLRHQMTEYETLLLHGVERTEARRLVQPKIDAMLKVWKQRPKGT</sequence>
<accession>A0A1S7R2A3</accession>
<reference evidence="2 3" key="1">
    <citation type="submission" date="2016-01" db="EMBL/GenBank/DDBJ databases">
        <authorList>
            <person name="Oliw E.H."/>
        </authorList>
    </citation>
    <scope>NUCLEOTIDE SEQUENCE [LARGE SCALE GENOMIC DNA]</scope>
    <source>
        <strain evidence="2 3">Zutra 3-1</strain>
    </source>
</reference>
<name>A0A1S7R2A3_9HYPH</name>
<feature type="domain" description="DUF2293" evidence="1">
    <location>
        <begin position="46"/>
        <end position="90"/>
    </location>
</feature>
<gene>
    <name evidence="2" type="ORF">AGR7C_Lc120051</name>
</gene>
<organism evidence="2 3">
    <name type="scientific">Agrobacterium deltaense Zutra 3/1</name>
    <dbReference type="NCBI Taxonomy" id="1183427"/>
    <lineage>
        <taxon>Bacteria</taxon>
        <taxon>Pseudomonadati</taxon>
        <taxon>Pseudomonadota</taxon>
        <taxon>Alphaproteobacteria</taxon>
        <taxon>Hyphomicrobiales</taxon>
        <taxon>Rhizobiaceae</taxon>
        <taxon>Rhizobium/Agrobacterium group</taxon>
        <taxon>Agrobacterium</taxon>
    </lineage>
</organism>
<evidence type="ECO:0000313" key="3">
    <source>
        <dbReference type="Proteomes" id="UP000191987"/>
    </source>
</evidence>
<protein>
    <recommendedName>
        <fullName evidence="1">DUF2293 domain-containing protein</fullName>
    </recommendedName>
</protein>
<dbReference type="EMBL" id="FBWG01000030">
    <property type="protein sequence ID" value="CUX45916.1"/>
    <property type="molecule type" value="Genomic_DNA"/>
</dbReference>
<dbReference type="Proteomes" id="UP000191987">
    <property type="component" value="Unassembled WGS sequence"/>
</dbReference>
<dbReference type="AlphaFoldDB" id="A0A1S7R2A3"/>
<evidence type="ECO:0000313" key="2">
    <source>
        <dbReference type="EMBL" id="CUX45916.1"/>
    </source>
</evidence>
<proteinExistence type="predicted"/>